<comment type="caution">
    <text evidence="8">The sequence shown here is derived from an EMBL/GenBank/DDBJ whole genome shotgun (WGS) entry which is preliminary data.</text>
</comment>
<dbReference type="SUPFAM" id="SSF88946">
    <property type="entry name" value="Sigma2 domain of RNA polymerase sigma factors"/>
    <property type="match status" value="1"/>
</dbReference>
<reference evidence="9" key="1">
    <citation type="journal article" date="2019" name="Int. J. Syst. Evol. Microbiol.">
        <title>The Global Catalogue of Microorganisms (GCM) 10K type strain sequencing project: providing services to taxonomists for standard genome sequencing and annotation.</title>
        <authorList>
            <consortium name="The Broad Institute Genomics Platform"/>
            <consortium name="The Broad Institute Genome Sequencing Center for Infectious Disease"/>
            <person name="Wu L."/>
            <person name="Ma J."/>
        </authorList>
    </citation>
    <scope>NUCLEOTIDE SEQUENCE [LARGE SCALE GENOMIC DNA]</scope>
    <source>
        <strain evidence="9">JCM 15933</strain>
    </source>
</reference>
<keyword evidence="9" id="KW-1185">Reference proteome</keyword>
<dbReference type="EMBL" id="BAAAQD010000014">
    <property type="protein sequence ID" value="GAA1537859.1"/>
    <property type="molecule type" value="Genomic_DNA"/>
</dbReference>
<evidence type="ECO:0000313" key="8">
    <source>
        <dbReference type="EMBL" id="GAA1537859.1"/>
    </source>
</evidence>
<keyword evidence="3" id="KW-0731">Sigma factor</keyword>
<dbReference type="InterPro" id="IPR007627">
    <property type="entry name" value="RNA_pol_sigma70_r2"/>
</dbReference>
<dbReference type="Gene3D" id="1.10.1740.10">
    <property type="match status" value="1"/>
</dbReference>
<keyword evidence="4" id="KW-0238">DNA-binding</keyword>
<keyword evidence="2" id="KW-0805">Transcription regulation</keyword>
<dbReference type="InterPro" id="IPR036388">
    <property type="entry name" value="WH-like_DNA-bd_sf"/>
</dbReference>
<feature type="domain" description="RNA polymerase sigma-70 region 2" evidence="6">
    <location>
        <begin position="13"/>
        <end position="79"/>
    </location>
</feature>
<gene>
    <name evidence="8" type="ORF">GCM10009827_065920</name>
</gene>
<dbReference type="InterPro" id="IPR013325">
    <property type="entry name" value="RNA_pol_sigma_r2"/>
</dbReference>
<keyword evidence="5" id="KW-0804">Transcription</keyword>
<evidence type="ECO:0000256" key="1">
    <source>
        <dbReference type="ARBA" id="ARBA00010641"/>
    </source>
</evidence>
<proteinExistence type="inferred from homology"/>
<dbReference type="PANTHER" id="PTHR43133">
    <property type="entry name" value="RNA POLYMERASE ECF-TYPE SIGMA FACTO"/>
    <property type="match status" value="1"/>
</dbReference>
<evidence type="ECO:0000256" key="3">
    <source>
        <dbReference type="ARBA" id="ARBA00023082"/>
    </source>
</evidence>
<comment type="similarity">
    <text evidence="1">Belongs to the sigma-70 factor family. ECF subfamily.</text>
</comment>
<dbReference type="InterPro" id="IPR014284">
    <property type="entry name" value="RNA_pol_sigma-70_dom"/>
</dbReference>
<name>A0ABP4M562_9ACTN</name>
<evidence type="ECO:0000256" key="2">
    <source>
        <dbReference type="ARBA" id="ARBA00023015"/>
    </source>
</evidence>
<evidence type="ECO:0000256" key="5">
    <source>
        <dbReference type="ARBA" id="ARBA00023163"/>
    </source>
</evidence>
<evidence type="ECO:0000259" key="7">
    <source>
        <dbReference type="Pfam" id="PF08281"/>
    </source>
</evidence>
<dbReference type="InterPro" id="IPR013324">
    <property type="entry name" value="RNA_pol_sigma_r3/r4-like"/>
</dbReference>
<dbReference type="InterPro" id="IPR013249">
    <property type="entry name" value="RNA_pol_sigma70_r4_t2"/>
</dbReference>
<dbReference type="InterPro" id="IPR039425">
    <property type="entry name" value="RNA_pol_sigma-70-like"/>
</dbReference>
<dbReference type="Pfam" id="PF04542">
    <property type="entry name" value="Sigma70_r2"/>
    <property type="match status" value="1"/>
</dbReference>
<dbReference type="CDD" id="cd06171">
    <property type="entry name" value="Sigma70_r4"/>
    <property type="match status" value="1"/>
</dbReference>
<dbReference type="SUPFAM" id="SSF88659">
    <property type="entry name" value="Sigma3 and sigma4 domains of RNA polymerase sigma factors"/>
    <property type="match status" value="1"/>
</dbReference>
<evidence type="ECO:0000256" key="4">
    <source>
        <dbReference type="ARBA" id="ARBA00023125"/>
    </source>
</evidence>
<dbReference type="Pfam" id="PF08281">
    <property type="entry name" value="Sigma70_r4_2"/>
    <property type="match status" value="1"/>
</dbReference>
<sequence>MGRSTGSDAVSDLYAASYARLVGVVALVAGGRAEAEECVQEAFVRLLGRWERVSRLESPEVWVRTVAIRLVANRRRNARSALRALLRHGPPVDASPPSGDRVDLTAALRRLPVGQRQVVVMHHLLGYGVEQTAELLDVAPGTVKSRLSRARSALAGLLREEASNV</sequence>
<evidence type="ECO:0000313" key="9">
    <source>
        <dbReference type="Proteomes" id="UP001501470"/>
    </source>
</evidence>
<dbReference type="Proteomes" id="UP001501470">
    <property type="component" value="Unassembled WGS sequence"/>
</dbReference>
<protein>
    <submittedName>
        <fullName evidence="8">SigE family RNA polymerase sigma factor</fullName>
    </submittedName>
</protein>
<dbReference type="Gene3D" id="1.10.10.10">
    <property type="entry name" value="Winged helix-like DNA-binding domain superfamily/Winged helix DNA-binding domain"/>
    <property type="match status" value="1"/>
</dbReference>
<feature type="domain" description="RNA polymerase sigma factor 70 region 4 type 2" evidence="7">
    <location>
        <begin position="103"/>
        <end position="154"/>
    </location>
</feature>
<dbReference type="PANTHER" id="PTHR43133:SF50">
    <property type="entry name" value="ECF RNA POLYMERASE SIGMA FACTOR SIGM"/>
    <property type="match status" value="1"/>
</dbReference>
<dbReference type="NCBIfam" id="TIGR02937">
    <property type="entry name" value="sigma70-ECF"/>
    <property type="match status" value="1"/>
</dbReference>
<organism evidence="8 9">
    <name type="scientific">Dactylosporangium maewongense</name>
    <dbReference type="NCBI Taxonomy" id="634393"/>
    <lineage>
        <taxon>Bacteria</taxon>
        <taxon>Bacillati</taxon>
        <taxon>Actinomycetota</taxon>
        <taxon>Actinomycetes</taxon>
        <taxon>Micromonosporales</taxon>
        <taxon>Micromonosporaceae</taxon>
        <taxon>Dactylosporangium</taxon>
    </lineage>
</organism>
<evidence type="ECO:0000259" key="6">
    <source>
        <dbReference type="Pfam" id="PF04542"/>
    </source>
</evidence>
<accession>A0ABP4M562</accession>